<dbReference type="GeneID" id="61067022"/>
<proteinExistence type="predicted"/>
<feature type="transmembrane region" description="Helical" evidence="1">
    <location>
        <begin position="84"/>
        <end position="105"/>
    </location>
</feature>
<evidence type="ECO:0008006" key="4">
    <source>
        <dbReference type="Google" id="ProtNLM"/>
    </source>
</evidence>
<dbReference type="RefSeq" id="WP_147560597.1">
    <property type="nucleotide sequence ID" value="NZ_SAYK01000005.1"/>
</dbReference>
<dbReference type="EMBL" id="SAYK01000005">
    <property type="protein sequence ID" value="TXJ60304.1"/>
    <property type="molecule type" value="Genomic_DNA"/>
</dbReference>
<gene>
    <name evidence="2" type="ORF">EPJ74_06805</name>
</gene>
<comment type="caution">
    <text evidence="2">The sequence shown here is derived from an EMBL/GenBank/DDBJ whole genome shotgun (WGS) entry which is preliminary data.</text>
</comment>
<organism evidence="2 3">
    <name type="scientific">Brachyspira aalborgi</name>
    <dbReference type="NCBI Taxonomy" id="29522"/>
    <lineage>
        <taxon>Bacteria</taxon>
        <taxon>Pseudomonadati</taxon>
        <taxon>Spirochaetota</taxon>
        <taxon>Spirochaetia</taxon>
        <taxon>Brachyspirales</taxon>
        <taxon>Brachyspiraceae</taxon>
        <taxon>Brachyspira</taxon>
    </lineage>
</organism>
<evidence type="ECO:0000313" key="2">
    <source>
        <dbReference type="EMBL" id="TXJ60304.1"/>
    </source>
</evidence>
<evidence type="ECO:0000256" key="1">
    <source>
        <dbReference type="SAM" id="Phobius"/>
    </source>
</evidence>
<evidence type="ECO:0000313" key="3">
    <source>
        <dbReference type="Proteomes" id="UP000322188"/>
    </source>
</evidence>
<dbReference type="AlphaFoldDB" id="A0A5C8GEL5"/>
<reference evidence="2 3" key="1">
    <citation type="journal article" date="1992" name="Lakartidningen">
        <title>[Penicillin V and not amoxicillin is the first choice preparation in acute otitis].</title>
        <authorList>
            <person name="Kamme C."/>
            <person name="Lundgren K."/>
            <person name="Prellner K."/>
        </authorList>
    </citation>
    <scope>NUCLEOTIDE SEQUENCE [LARGE SCALE GENOMIC DNA]</scope>
    <source>
        <strain evidence="2 3">PC2022III</strain>
    </source>
</reference>
<dbReference type="Gene3D" id="3.30.70.270">
    <property type="match status" value="1"/>
</dbReference>
<keyword evidence="1" id="KW-0472">Membrane</keyword>
<dbReference type="Proteomes" id="UP000322188">
    <property type="component" value="Unassembled WGS sequence"/>
</dbReference>
<accession>A0A5C8GEL5</accession>
<dbReference type="InterPro" id="IPR043128">
    <property type="entry name" value="Rev_trsase/Diguanyl_cyclase"/>
</dbReference>
<name>A0A5C8GEL5_9SPIR</name>
<keyword evidence="1" id="KW-0812">Transmembrane</keyword>
<protein>
    <recommendedName>
        <fullName evidence="4">Diguanylate cyclase</fullName>
    </recommendedName>
</protein>
<sequence length="335" mass="39307">MESKKINLSKSYLYGFFASMISALIYSAVIIPIYILLISPNPQNFFVYLLYTLDIWVWIWIAVSILYSFIIVLMFNINKDFINTICNFLFFIVTSSILLLSLSYVPAIQNILYRREYTFYFAILCFGLFFISIQLTYSLKKVILFMYKSILYNLGYDDEEEEYSEINTNVIESEIFFNTLKNIISFAQRHEYAIGLIAFKISNHKKIVDKCGEIGYKNIEEELIKFIKQTARTGENQCLAENNIIYTYIYAEEEDAWKTIRRYFKGLKNYNFEYNGENIDVEITIAVSGYDFSINNKMNKISAFVVKDNLITKLQEALIEAEETENPIVFYQKGI</sequence>
<feature type="transmembrane region" description="Helical" evidence="1">
    <location>
        <begin position="55"/>
        <end position="77"/>
    </location>
</feature>
<feature type="transmembrane region" description="Helical" evidence="1">
    <location>
        <begin position="12"/>
        <end position="35"/>
    </location>
</feature>
<feature type="transmembrane region" description="Helical" evidence="1">
    <location>
        <begin position="117"/>
        <end position="139"/>
    </location>
</feature>
<keyword evidence="1" id="KW-1133">Transmembrane helix</keyword>